<evidence type="ECO:0000256" key="6">
    <source>
        <dbReference type="ARBA" id="ARBA00022679"/>
    </source>
</evidence>
<keyword evidence="11 12" id="KW-0472">Membrane</keyword>
<dbReference type="PRINTS" id="PR00344">
    <property type="entry name" value="BCTRLSENSOR"/>
</dbReference>
<dbReference type="Gene3D" id="2.10.70.100">
    <property type="match status" value="1"/>
</dbReference>
<keyword evidence="5" id="KW-0597">Phosphoprotein</keyword>
<dbReference type="InterPro" id="IPR004358">
    <property type="entry name" value="Sig_transdc_His_kin-like_C"/>
</dbReference>
<comment type="subcellular location">
    <subcellularLocation>
        <location evidence="2">Cell membrane</location>
        <topology evidence="2">Multi-pass membrane protein</topology>
    </subcellularLocation>
</comment>
<evidence type="ECO:0000259" key="14">
    <source>
        <dbReference type="PROSITE" id="PS50112"/>
    </source>
</evidence>
<dbReference type="InterPro" id="IPR003661">
    <property type="entry name" value="HisK_dim/P_dom"/>
</dbReference>
<dbReference type="CDD" id="cd00130">
    <property type="entry name" value="PAS"/>
    <property type="match status" value="1"/>
</dbReference>
<dbReference type="SMART" id="SM01079">
    <property type="entry name" value="CHASE"/>
    <property type="match status" value="1"/>
</dbReference>
<evidence type="ECO:0000259" key="15">
    <source>
        <dbReference type="PROSITE" id="PS50113"/>
    </source>
</evidence>
<dbReference type="Pfam" id="PF03924">
    <property type="entry name" value="CHASE"/>
    <property type="match status" value="1"/>
</dbReference>
<dbReference type="EMBL" id="PPCN01000003">
    <property type="protein sequence ID" value="POF32289.1"/>
    <property type="molecule type" value="Genomic_DNA"/>
</dbReference>
<evidence type="ECO:0000256" key="3">
    <source>
        <dbReference type="ARBA" id="ARBA00012438"/>
    </source>
</evidence>
<feature type="transmembrane region" description="Helical" evidence="12">
    <location>
        <begin position="123"/>
        <end position="145"/>
    </location>
</feature>
<feature type="domain" description="Histidine kinase" evidence="13">
    <location>
        <begin position="678"/>
        <end position="898"/>
    </location>
</feature>
<dbReference type="Proteomes" id="UP000236959">
    <property type="component" value="Unassembled WGS sequence"/>
</dbReference>
<dbReference type="PROSITE" id="PS50109">
    <property type="entry name" value="HIS_KIN"/>
    <property type="match status" value="1"/>
</dbReference>
<dbReference type="Gene3D" id="3.30.565.10">
    <property type="entry name" value="Histidine kinase-like ATPase, C-terminal domain"/>
    <property type="match status" value="1"/>
</dbReference>
<dbReference type="InterPro" id="IPR036097">
    <property type="entry name" value="HisK_dim/P_sf"/>
</dbReference>
<accession>A0A2S3UXW2</accession>
<dbReference type="PROSITE" id="PS50112">
    <property type="entry name" value="PAS"/>
    <property type="match status" value="1"/>
</dbReference>
<evidence type="ECO:0000256" key="5">
    <source>
        <dbReference type="ARBA" id="ARBA00022553"/>
    </source>
</evidence>
<protein>
    <recommendedName>
        <fullName evidence="3">histidine kinase</fullName>
        <ecNumber evidence="3">2.7.13.3</ecNumber>
    </recommendedName>
</protein>
<dbReference type="InterPro" id="IPR000700">
    <property type="entry name" value="PAS-assoc_C"/>
</dbReference>
<dbReference type="Pfam" id="PF02518">
    <property type="entry name" value="HATPase_c"/>
    <property type="match status" value="1"/>
</dbReference>
<dbReference type="SMART" id="SM00387">
    <property type="entry name" value="HATPase_c"/>
    <property type="match status" value="1"/>
</dbReference>
<feature type="domain" description="PAC" evidence="15">
    <location>
        <begin position="622"/>
        <end position="674"/>
    </location>
</feature>
<dbReference type="AlphaFoldDB" id="A0A2S3UXW2"/>
<dbReference type="InterPro" id="IPR036890">
    <property type="entry name" value="HATPase_C_sf"/>
</dbReference>
<comment type="catalytic activity">
    <reaction evidence="1">
        <text>ATP + protein L-histidine = ADP + protein N-phospho-L-histidine.</text>
        <dbReference type="EC" id="2.7.13.3"/>
    </reaction>
</comment>
<dbReference type="Pfam" id="PF08447">
    <property type="entry name" value="PAS_3"/>
    <property type="match status" value="1"/>
</dbReference>
<keyword evidence="18" id="KW-1185">Reference proteome</keyword>
<feature type="transmembrane region" description="Helical" evidence="12">
    <location>
        <begin position="506"/>
        <end position="526"/>
    </location>
</feature>
<evidence type="ECO:0000256" key="7">
    <source>
        <dbReference type="ARBA" id="ARBA00022692"/>
    </source>
</evidence>
<dbReference type="CDD" id="cd16922">
    <property type="entry name" value="HATPase_EvgS-ArcB-TorS-like"/>
    <property type="match status" value="1"/>
</dbReference>
<keyword evidence="9 12" id="KW-1133">Transmembrane helix</keyword>
<evidence type="ECO:0000256" key="2">
    <source>
        <dbReference type="ARBA" id="ARBA00004651"/>
    </source>
</evidence>
<feature type="transmembrane region" description="Helical" evidence="12">
    <location>
        <begin position="191"/>
        <end position="211"/>
    </location>
</feature>
<keyword evidence="10" id="KW-0902">Two-component regulatory system</keyword>
<dbReference type="FunFam" id="1.10.287.130:FF:000001">
    <property type="entry name" value="Two-component sensor histidine kinase"/>
    <property type="match status" value="1"/>
</dbReference>
<dbReference type="PROSITE" id="PS50113">
    <property type="entry name" value="PAC"/>
    <property type="match status" value="1"/>
</dbReference>
<feature type="domain" description="PAS" evidence="14">
    <location>
        <begin position="547"/>
        <end position="619"/>
    </location>
</feature>
<dbReference type="SMART" id="SM00388">
    <property type="entry name" value="HisKA"/>
    <property type="match status" value="1"/>
</dbReference>
<dbReference type="OrthoDB" id="7179697at2"/>
<dbReference type="RefSeq" id="WP_103222219.1">
    <property type="nucleotide sequence ID" value="NZ_PPCN01000003.1"/>
</dbReference>
<dbReference type="PANTHER" id="PTHR43711:SF1">
    <property type="entry name" value="HISTIDINE KINASE 1"/>
    <property type="match status" value="1"/>
</dbReference>
<dbReference type="Pfam" id="PF00512">
    <property type="entry name" value="HisKA"/>
    <property type="match status" value="1"/>
</dbReference>
<evidence type="ECO:0000259" key="16">
    <source>
        <dbReference type="PROSITE" id="PS50839"/>
    </source>
</evidence>
<evidence type="ECO:0000313" key="17">
    <source>
        <dbReference type="EMBL" id="POF32289.1"/>
    </source>
</evidence>
<evidence type="ECO:0000256" key="9">
    <source>
        <dbReference type="ARBA" id="ARBA00022989"/>
    </source>
</evidence>
<feature type="transmembrane region" description="Helical" evidence="12">
    <location>
        <begin position="6"/>
        <end position="27"/>
    </location>
</feature>
<name>A0A2S3UXW2_9HYPH</name>
<dbReference type="GO" id="GO:0005886">
    <property type="term" value="C:plasma membrane"/>
    <property type="evidence" value="ECO:0007669"/>
    <property type="project" value="UniProtKB-SubCell"/>
</dbReference>
<dbReference type="InterPro" id="IPR042240">
    <property type="entry name" value="CHASE_sf"/>
</dbReference>
<evidence type="ECO:0000259" key="13">
    <source>
        <dbReference type="PROSITE" id="PS50109"/>
    </source>
</evidence>
<dbReference type="InterPro" id="IPR007895">
    <property type="entry name" value="MASE1"/>
</dbReference>
<dbReference type="InterPro" id="IPR001610">
    <property type="entry name" value="PAC"/>
</dbReference>
<reference evidence="17 18" key="1">
    <citation type="submission" date="2018-01" db="EMBL/GenBank/DDBJ databases">
        <title>Genomic Encyclopedia of Archaeal and Bacterial Type Strains, Phase II (KMG-II): from individual species to whole genera.</title>
        <authorList>
            <person name="Goeker M."/>
        </authorList>
    </citation>
    <scope>NUCLEOTIDE SEQUENCE [LARGE SCALE GENOMIC DNA]</scope>
    <source>
        <strain evidence="17 18">DSM 17023</strain>
    </source>
</reference>
<evidence type="ECO:0000256" key="11">
    <source>
        <dbReference type="ARBA" id="ARBA00023136"/>
    </source>
</evidence>
<dbReference type="InterPro" id="IPR003594">
    <property type="entry name" value="HATPase_dom"/>
</dbReference>
<dbReference type="Pfam" id="PF05231">
    <property type="entry name" value="MASE1"/>
    <property type="match status" value="1"/>
</dbReference>
<dbReference type="Gene3D" id="3.30.450.350">
    <property type="entry name" value="CHASE domain"/>
    <property type="match status" value="1"/>
</dbReference>
<evidence type="ECO:0000313" key="18">
    <source>
        <dbReference type="Proteomes" id="UP000236959"/>
    </source>
</evidence>
<dbReference type="SUPFAM" id="SSF55785">
    <property type="entry name" value="PYP-like sensor domain (PAS domain)"/>
    <property type="match status" value="1"/>
</dbReference>
<dbReference type="PANTHER" id="PTHR43711">
    <property type="entry name" value="TWO-COMPONENT HISTIDINE KINASE"/>
    <property type="match status" value="1"/>
</dbReference>
<proteinExistence type="predicted"/>
<dbReference type="InterPro" id="IPR000014">
    <property type="entry name" value="PAS"/>
</dbReference>
<dbReference type="InterPro" id="IPR050736">
    <property type="entry name" value="Sensor_HK_Regulatory"/>
</dbReference>
<dbReference type="InterPro" id="IPR013655">
    <property type="entry name" value="PAS_fold_3"/>
</dbReference>
<dbReference type="GO" id="GO:0000155">
    <property type="term" value="F:phosphorelay sensor kinase activity"/>
    <property type="evidence" value="ECO:0007669"/>
    <property type="project" value="InterPro"/>
</dbReference>
<dbReference type="EC" id="2.7.13.3" evidence="3"/>
<feature type="transmembrane region" description="Helical" evidence="12">
    <location>
        <begin position="83"/>
        <end position="103"/>
    </location>
</feature>
<dbReference type="CDD" id="cd00082">
    <property type="entry name" value="HisKA"/>
    <property type="match status" value="1"/>
</dbReference>
<comment type="caution">
    <text evidence="17">The sequence shown here is derived from an EMBL/GenBank/DDBJ whole genome shotgun (WGS) entry which is preliminary data.</text>
</comment>
<keyword evidence="8" id="KW-0418">Kinase</keyword>
<evidence type="ECO:0000256" key="10">
    <source>
        <dbReference type="ARBA" id="ARBA00023012"/>
    </source>
</evidence>
<dbReference type="SUPFAM" id="SSF47384">
    <property type="entry name" value="Homodimeric domain of signal transducing histidine kinase"/>
    <property type="match status" value="1"/>
</dbReference>
<evidence type="ECO:0000256" key="1">
    <source>
        <dbReference type="ARBA" id="ARBA00000085"/>
    </source>
</evidence>
<dbReference type="SUPFAM" id="SSF55874">
    <property type="entry name" value="ATPase domain of HSP90 chaperone/DNA topoisomerase II/histidine kinase"/>
    <property type="match status" value="1"/>
</dbReference>
<sequence length="908" mass="100634">MILSILRIFAIAIVYAALGKFGLQLAIPPGYATVIWPPSGIAVAVILAYGHRVWPGIFIGSFLTNFSLDTEAGSLRDVLQTAAVPAGIAVGAVLQAVASSVLVHKFAGYPNRLETEKQAFSFFFWAGPVACLINSTIGTSILYAAGKVSITDYLTNLGTWWAGDTIGVFIFAPLSLVWILGFSADWKPRRMMVTVPILVSFMLTVILTVAGTNFDRERLQLNFARQAASLPPALERTLEQHINVLDSLAGLRVASPDLDRQIFKAFSDRSFRSFEGIQALSWNPVIYPQDLAEFEQQTRDEGFEEFAVVQRDATGKLVPVSDRQDYIAVHFIEPYDINKGAHGFDVGSNATRRQAFEKARDTGQPVATSRITLVQERGEQFGVLVFMPVYKQGTAPETIEERRQYIDGYMVGVLRGDDIVNAALDDIAREQFTFRLFDDSARPDEQFLFQSRRADDGVGGLDETGVFGGATQFTVTTLIDFAGRHWRFEINPTPEFLAQNRSANSWIILLGGVLITGFIASFFLLVSGRSEMLRAMVMEKTRSLSISEHRLAQAQRIASLGNWELDIETGVFWWSDEVNRILNTKPDKASKTVDLFLAFIHPDDRSLISSEMTRLLNNRGALNIDCRLLLSDGAEKVVQLQAEVACEEGERPTRVIGTLQDVSERKKLDRMKDEFISTVSHELRTPLTSIQGSLGLLMAKAGANVDEKSQKLLQLSYDNCQRLSRLVNDILDIEKIAAGKMEYRLETVEICRLVSDVVERQQSFAEKYGVEFEQQFDVPEVHVKLDQDRFNQALVNLLSNAAKFSDEGDKVEIRVSLNSAGEASISVRDHGQGIPEAFRSKVFEKFAQADGSETRMKGGSGLGLNITKKIIEAFNGTVEFESEEGVGSIFTFTLPVCLPDEKASVNNA</sequence>
<dbReference type="InterPro" id="IPR006189">
    <property type="entry name" value="CHASE_dom"/>
</dbReference>
<keyword evidence="4" id="KW-1003">Cell membrane</keyword>
<gene>
    <name evidence="17" type="ORF">CLV41_103212</name>
</gene>
<dbReference type="Gene3D" id="1.10.287.130">
    <property type="match status" value="1"/>
</dbReference>
<dbReference type="Gene3D" id="3.30.450.20">
    <property type="entry name" value="PAS domain"/>
    <property type="match status" value="1"/>
</dbReference>
<organism evidence="17 18">
    <name type="scientific">Roseibium marinum</name>
    <dbReference type="NCBI Taxonomy" id="281252"/>
    <lineage>
        <taxon>Bacteria</taxon>
        <taxon>Pseudomonadati</taxon>
        <taxon>Pseudomonadota</taxon>
        <taxon>Alphaproteobacteria</taxon>
        <taxon>Hyphomicrobiales</taxon>
        <taxon>Stappiaceae</taxon>
        <taxon>Roseibium</taxon>
    </lineage>
</organism>
<evidence type="ECO:0000256" key="8">
    <source>
        <dbReference type="ARBA" id="ARBA00022777"/>
    </source>
</evidence>
<dbReference type="InterPro" id="IPR005467">
    <property type="entry name" value="His_kinase_dom"/>
</dbReference>
<dbReference type="FunFam" id="3.30.565.10:FF:000006">
    <property type="entry name" value="Sensor histidine kinase WalK"/>
    <property type="match status" value="1"/>
</dbReference>
<evidence type="ECO:0000256" key="4">
    <source>
        <dbReference type="ARBA" id="ARBA00022475"/>
    </source>
</evidence>
<keyword evidence="6" id="KW-0808">Transferase</keyword>
<dbReference type="SMART" id="SM00086">
    <property type="entry name" value="PAC"/>
    <property type="match status" value="1"/>
</dbReference>
<feature type="domain" description="CHASE" evidence="16">
    <location>
        <begin position="254"/>
        <end position="489"/>
    </location>
</feature>
<feature type="transmembrane region" description="Helical" evidence="12">
    <location>
        <begin position="165"/>
        <end position="184"/>
    </location>
</feature>
<dbReference type="InterPro" id="IPR035965">
    <property type="entry name" value="PAS-like_dom_sf"/>
</dbReference>
<dbReference type="PROSITE" id="PS50839">
    <property type="entry name" value="CHASE"/>
    <property type="match status" value="1"/>
</dbReference>
<keyword evidence="7 12" id="KW-0812">Transmembrane</keyword>
<evidence type="ECO:0000256" key="12">
    <source>
        <dbReference type="SAM" id="Phobius"/>
    </source>
</evidence>